<keyword evidence="4 7" id="KW-0812">Transmembrane</keyword>
<dbReference type="EMBL" id="BSNF01000001">
    <property type="protein sequence ID" value="GLQ04855.1"/>
    <property type="molecule type" value="Genomic_DNA"/>
</dbReference>
<keyword evidence="5 7" id="KW-1133">Transmembrane helix</keyword>
<feature type="transmembrane region" description="Helical" evidence="7">
    <location>
        <begin position="350"/>
        <end position="372"/>
    </location>
</feature>
<dbReference type="PIRSF" id="PIRSF004810">
    <property type="entry name" value="ChrA"/>
    <property type="match status" value="1"/>
</dbReference>
<gene>
    <name evidence="8" type="ORF">GCM10007924_00760</name>
</gene>
<proteinExistence type="inferred from homology"/>
<dbReference type="InterPro" id="IPR003370">
    <property type="entry name" value="Chromate_transpt"/>
</dbReference>
<feature type="transmembrane region" description="Helical" evidence="7">
    <location>
        <begin position="119"/>
        <end position="139"/>
    </location>
</feature>
<evidence type="ECO:0000313" key="8">
    <source>
        <dbReference type="EMBL" id="GLQ04855.1"/>
    </source>
</evidence>
<reference evidence="8" key="2">
    <citation type="submission" date="2023-01" db="EMBL/GenBank/DDBJ databases">
        <title>Draft genome sequence of Sneathiella chinensis strain NBRC 103408.</title>
        <authorList>
            <person name="Sun Q."/>
            <person name="Mori K."/>
        </authorList>
    </citation>
    <scope>NUCLEOTIDE SEQUENCE</scope>
    <source>
        <strain evidence="8">NBRC 103408</strain>
    </source>
</reference>
<feature type="transmembrane region" description="Helical" evidence="7">
    <location>
        <begin position="392"/>
        <end position="410"/>
    </location>
</feature>
<dbReference type="InterPro" id="IPR014047">
    <property type="entry name" value="Chr_Tranpt_l_chain"/>
</dbReference>
<feature type="transmembrane region" description="Helical" evidence="7">
    <location>
        <begin position="89"/>
        <end position="113"/>
    </location>
</feature>
<evidence type="ECO:0000256" key="6">
    <source>
        <dbReference type="ARBA" id="ARBA00023136"/>
    </source>
</evidence>
<dbReference type="RefSeq" id="WP_169558899.1">
    <property type="nucleotide sequence ID" value="NZ_BSNF01000001.1"/>
</dbReference>
<feature type="transmembrane region" description="Helical" evidence="7">
    <location>
        <begin position="306"/>
        <end position="329"/>
    </location>
</feature>
<evidence type="ECO:0000256" key="3">
    <source>
        <dbReference type="ARBA" id="ARBA00022475"/>
    </source>
</evidence>
<evidence type="ECO:0000313" key="9">
    <source>
        <dbReference type="Proteomes" id="UP001161409"/>
    </source>
</evidence>
<feature type="transmembrane region" description="Helical" evidence="7">
    <location>
        <begin position="236"/>
        <end position="256"/>
    </location>
</feature>
<evidence type="ECO:0000256" key="2">
    <source>
        <dbReference type="ARBA" id="ARBA00005262"/>
    </source>
</evidence>
<name>A0ABQ5U0Y6_9PROT</name>
<reference evidence="8" key="1">
    <citation type="journal article" date="2014" name="Int. J. Syst. Evol. Microbiol.">
        <title>Complete genome of a new Firmicutes species belonging to the dominant human colonic microbiota ('Ruminococcus bicirculans') reveals two chromosomes and a selective capacity to utilize plant glucans.</title>
        <authorList>
            <consortium name="NISC Comparative Sequencing Program"/>
            <person name="Wegmann U."/>
            <person name="Louis P."/>
            <person name="Goesmann A."/>
            <person name="Henrissat B."/>
            <person name="Duncan S.H."/>
            <person name="Flint H.J."/>
        </authorList>
    </citation>
    <scope>NUCLEOTIDE SEQUENCE</scope>
    <source>
        <strain evidence="8">NBRC 103408</strain>
    </source>
</reference>
<evidence type="ECO:0000256" key="1">
    <source>
        <dbReference type="ARBA" id="ARBA00004651"/>
    </source>
</evidence>
<accession>A0ABQ5U0Y6</accession>
<evidence type="ECO:0000256" key="5">
    <source>
        <dbReference type="ARBA" id="ARBA00022989"/>
    </source>
</evidence>
<protein>
    <submittedName>
        <fullName evidence="8">Chromate transporter</fullName>
    </submittedName>
</protein>
<dbReference type="PANTHER" id="PTHR33567:SF3">
    <property type="entry name" value="CHROMATE ION TRANSPORTER (EUROFUNG)"/>
    <property type="match status" value="1"/>
</dbReference>
<feature type="transmembrane region" description="Helical" evidence="7">
    <location>
        <begin position="202"/>
        <end position="224"/>
    </location>
</feature>
<dbReference type="Pfam" id="PF02417">
    <property type="entry name" value="Chromate_transp"/>
    <property type="match status" value="2"/>
</dbReference>
<sequence>MTVSPPCSPEKAATLGDLFQAFGRIGLLSFGGPAAQIALMHQVLVEERKWLTERQYLAALNFCMLLPGPEAMQLATYSGWRLHGVVGGLLSGLLFVIPGALVILVLAALYAAIGDVPLVQGLFLGVKAAVLVIVVQALIKISKRALHGADHWIIAGLSLAGIFLLGLPFPVLVIIAGVIGFLRPGPDAPVTPTAPLVRPLHTLKTILVWLLIWVGPLALLALLLGPDHILAGLAWFFSKLAVVTFGGAYAVLAYMGQEVVDQHGWLQAAQMVDALGLAETTPGPLILVTEFVGFLSAYQASDGGSWGLAIAGAVVTLWATFAPCFLWIFAGAPYIEWISGQPRLKSALDAITAAVVGVILNLSLWFALHVFFSRVDLIHWGPLQVYQPDMGTANLTAMGLALLSGYLLLIRKLPLLAVLALSAGLALGLEWLV</sequence>
<feature type="transmembrane region" description="Helical" evidence="7">
    <location>
        <begin position="151"/>
        <end position="182"/>
    </location>
</feature>
<dbReference type="PANTHER" id="PTHR33567">
    <property type="entry name" value="CHROMATE ION TRANSPORTER (EUROFUNG)"/>
    <property type="match status" value="1"/>
</dbReference>
<keyword evidence="6 7" id="KW-0472">Membrane</keyword>
<dbReference type="Proteomes" id="UP001161409">
    <property type="component" value="Unassembled WGS sequence"/>
</dbReference>
<comment type="subcellular location">
    <subcellularLocation>
        <location evidence="1">Cell membrane</location>
        <topology evidence="1">Multi-pass membrane protein</topology>
    </subcellularLocation>
</comment>
<keyword evidence="3" id="KW-1003">Cell membrane</keyword>
<dbReference type="NCBIfam" id="TIGR00937">
    <property type="entry name" value="2A51"/>
    <property type="match status" value="1"/>
</dbReference>
<evidence type="ECO:0000256" key="4">
    <source>
        <dbReference type="ARBA" id="ARBA00022692"/>
    </source>
</evidence>
<organism evidence="8 9">
    <name type="scientific">Sneathiella chinensis</name>
    <dbReference type="NCBI Taxonomy" id="349750"/>
    <lineage>
        <taxon>Bacteria</taxon>
        <taxon>Pseudomonadati</taxon>
        <taxon>Pseudomonadota</taxon>
        <taxon>Alphaproteobacteria</taxon>
        <taxon>Sneathiellales</taxon>
        <taxon>Sneathiellaceae</taxon>
        <taxon>Sneathiella</taxon>
    </lineage>
</organism>
<comment type="caution">
    <text evidence="8">The sequence shown here is derived from an EMBL/GenBank/DDBJ whole genome shotgun (WGS) entry which is preliminary data.</text>
</comment>
<keyword evidence="9" id="KW-1185">Reference proteome</keyword>
<evidence type="ECO:0000256" key="7">
    <source>
        <dbReference type="SAM" id="Phobius"/>
    </source>
</evidence>
<comment type="similarity">
    <text evidence="2">Belongs to the chromate ion transporter (CHR) (TC 2.A.51) family.</text>
</comment>
<feature type="transmembrane region" description="Helical" evidence="7">
    <location>
        <begin position="415"/>
        <end position="432"/>
    </location>
</feature>